<feature type="transmembrane region" description="Helical" evidence="2">
    <location>
        <begin position="308"/>
        <end position="327"/>
    </location>
</feature>
<feature type="compositionally biased region" description="Polar residues" evidence="1">
    <location>
        <begin position="1"/>
        <end position="19"/>
    </location>
</feature>
<dbReference type="PANTHER" id="PTHR34502">
    <property type="entry name" value="DUF6594 DOMAIN-CONTAINING PROTEIN-RELATED"/>
    <property type="match status" value="1"/>
</dbReference>
<reference evidence="4" key="1">
    <citation type="journal article" date="2023" name="Mol. Phylogenet. Evol.">
        <title>Genome-scale phylogeny and comparative genomics of the fungal order Sordariales.</title>
        <authorList>
            <person name="Hensen N."/>
            <person name="Bonometti L."/>
            <person name="Westerberg I."/>
            <person name="Brannstrom I.O."/>
            <person name="Guillou S."/>
            <person name="Cros-Aarteil S."/>
            <person name="Calhoun S."/>
            <person name="Haridas S."/>
            <person name="Kuo A."/>
            <person name="Mondo S."/>
            <person name="Pangilinan J."/>
            <person name="Riley R."/>
            <person name="LaButti K."/>
            <person name="Andreopoulos B."/>
            <person name="Lipzen A."/>
            <person name="Chen C."/>
            <person name="Yan M."/>
            <person name="Daum C."/>
            <person name="Ng V."/>
            <person name="Clum A."/>
            <person name="Steindorff A."/>
            <person name="Ohm R.A."/>
            <person name="Martin F."/>
            <person name="Silar P."/>
            <person name="Natvig D.O."/>
            <person name="Lalanne C."/>
            <person name="Gautier V."/>
            <person name="Ament-Velasquez S.L."/>
            <person name="Kruys A."/>
            <person name="Hutchinson M.I."/>
            <person name="Powell A.J."/>
            <person name="Barry K."/>
            <person name="Miller A.N."/>
            <person name="Grigoriev I.V."/>
            <person name="Debuchy R."/>
            <person name="Gladieux P."/>
            <person name="Hiltunen Thoren M."/>
            <person name="Johannesson H."/>
        </authorList>
    </citation>
    <scope>NUCLEOTIDE SEQUENCE</scope>
    <source>
        <strain evidence="4">PSN243</strain>
    </source>
</reference>
<dbReference type="InterPro" id="IPR046529">
    <property type="entry name" value="DUF6594"/>
</dbReference>
<feature type="transmembrane region" description="Helical" evidence="2">
    <location>
        <begin position="333"/>
        <end position="351"/>
    </location>
</feature>
<evidence type="ECO:0000259" key="3">
    <source>
        <dbReference type="Pfam" id="PF20237"/>
    </source>
</evidence>
<reference evidence="4" key="2">
    <citation type="submission" date="2023-05" db="EMBL/GenBank/DDBJ databases">
        <authorList>
            <consortium name="Lawrence Berkeley National Laboratory"/>
            <person name="Steindorff A."/>
            <person name="Hensen N."/>
            <person name="Bonometti L."/>
            <person name="Westerberg I."/>
            <person name="Brannstrom I.O."/>
            <person name="Guillou S."/>
            <person name="Cros-Aarteil S."/>
            <person name="Calhoun S."/>
            <person name="Haridas S."/>
            <person name="Kuo A."/>
            <person name="Mondo S."/>
            <person name="Pangilinan J."/>
            <person name="Riley R."/>
            <person name="Labutti K."/>
            <person name="Andreopoulos B."/>
            <person name="Lipzen A."/>
            <person name="Chen C."/>
            <person name="Yanf M."/>
            <person name="Daum C."/>
            <person name="Ng V."/>
            <person name="Clum A."/>
            <person name="Ohm R."/>
            <person name="Martin F."/>
            <person name="Silar P."/>
            <person name="Natvig D."/>
            <person name="Lalanne C."/>
            <person name="Gautier V."/>
            <person name="Ament-Velasquez S.L."/>
            <person name="Kruys A."/>
            <person name="Hutchinson M.I."/>
            <person name="Powell A.J."/>
            <person name="Barry K."/>
            <person name="Miller A.N."/>
            <person name="Grigoriev I.V."/>
            <person name="Debuchy R."/>
            <person name="Gladieux P."/>
            <person name="Thoren M.H."/>
            <person name="Johannesson H."/>
        </authorList>
    </citation>
    <scope>NUCLEOTIDE SEQUENCE</scope>
    <source>
        <strain evidence="4">PSN243</strain>
    </source>
</reference>
<comment type="caution">
    <text evidence="4">The sequence shown here is derived from an EMBL/GenBank/DDBJ whole genome shotgun (WGS) entry which is preliminary data.</text>
</comment>
<evidence type="ECO:0000313" key="4">
    <source>
        <dbReference type="EMBL" id="KAK4443523.1"/>
    </source>
</evidence>
<evidence type="ECO:0000313" key="5">
    <source>
        <dbReference type="Proteomes" id="UP001321760"/>
    </source>
</evidence>
<keyword evidence="2" id="KW-1133">Transmembrane helix</keyword>
<gene>
    <name evidence="4" type="ORF">QBC34DRAFT_416909</name>
</gene>
<keyword evidence="2" id="KW-0472">Membrane</keyword>
<keyword evidence="2" id="KW-0812">Transmembrane</keyword>
<name>A0AAV9G5T5_9PEZI</name>
<evidence type="ECO:0000256" key="2">
    <source>
        <dbReference type="SAM" id="Phobius"/>
    </source>
</evidence>
<organism evidence="4 5">
    <name type="scientific">Podospora aff. communis PSN243</name>
    <dbReference type="NCBI Taxonomy" id="3040156"/>
    <lineage>
        <taxon>Eukaryota</taxon>
        <taxon>Fungi</taxon>
        <taxon>Dikarya</taxon>
        <taxon>Ascomycota</taxon>
        <taxon>Pezizomycotina</taxon>
        <taxon>Sordariomycetes</taxon>
        <taxon>Sordariomycetidae</taxon>
        <taxon>Sordariales</taxon>
        <taxon>Podosporaceae</taxon>
        <taxon>Podospora</taxon>
    </lineage>
</organism>
<dbReference type="Proteomes" id="UP001321760">
    <property type="component" value="Unassembled WGS sequence"/>
</dbReference>
<dbReference type="Pfam" id="PF20237">
    <property type="entry name" value="DUF6594"/>
    <property type="match status" value="1"/>
</dbReference>
<proteinExistence type="predicted"/>
<protein>
    <recommendedName>
        <fullName evidence="3">DUF6594 domain-containing protein</fullName>
    </recommendedName>
</protein>
<sequence>MAETQSETQLAATVSTNLPVQAEGVPNQQARRSSRRGYYELADRMALAENELAIFRNFKQLNILSLLQLQAEILVLQDDLEYIRNTDDNSSEEITIPYARPDRDSDLGVDSITYHRKMFSSCMVEMQRVAKNDPNQCTQYMKMMELRSKLQEYNDLLLQFSNVCKLKGPNEIELMSLKYWTLTRITDRTMPFMKPPESLAYRSYDLDDYVLIQKPNLKTEIIPAVALRCYSQLYKWITGRDLDPLNTPGLFLMKVKDETRSEDGSPTDHFVKSRLIILSNWLAPILSSVLLVGSALILYSIQGTWNKLLAMIPITTIFSLIIKFFTSASRAEIFGAVAGFVAVEVVFVGNVS</sequence>
<dbReference type="AlphaFoldDB" id="A0AAV9G5T5"/>
<feature type="transmembrane region" description="Helical" evidence="2">
    <location>
        <begin position="281"/>
        <end position="301"/>
    </location>
</feature>
<dbReference type="PANTHER" id="PTHR34502:SF5">
    <property type="entry name" value="DUF6594 DOMAIN-CONTAINING PROTEIN"/>
    <property type="match status" value="1"/>
</dbReference>
<accession>A0AAV9G5T5</accession>
<feature type="region of interest" description="Disordered" evidence="1">
    <location>
        <begin position="1"/>
        <end position="34"/>
    </location>
</feature>
<dbReference type="EMBL" id="MU865991">
    <property type="protein sequence ID" value="KAK4443523.1"/>
    <property type="molecule type" value="Genomic_DNA"/>
</dbReference>
<evidence type="ECO:0000256" key="1">
    <source>
        <dbReference type="SAM" id="MobiDB-lite"/>
    </source>
</evidence>
<keyword evidence="5" id="KW-1185">Reference proteome</keyword>
<feature type="domain" description="DUF6594" evidence="3">
    <location>
        <begin position="38"/>
        <end position="345"/>
    </location>
</feature>